<feature type="region of interest" description="Disordered" evidence="1">
    <location>
        <begin position="44"/>
        <end position="66"/>
    </location>
</feature>
<name>A0A9P5SJ97_9FUNG</name>
<dbReference type="GO" id="GO:0019005">
    <property type="term" value="C:SCF ubiquitin ligase complex"/>
    <property type="evidence" value="ECO:0007669"/>
    <property type="project" value="TreeGrafter"/>
</dbReference>
<feature type="region of interest" description="Disordered" evidence="1">
    <location>
        <begin position="532"/>
        <end position="569"/>
    </location>
</feature>
<gene>
    <name evidence="3" type="ORF">BG006_007898</name>
</gene>
<reference evidence="3" key="1">
    <citation type="journal article" date="2020" name="Fungal Divers.">
        <title>Resolving the Mortierellaceae phylogeny through synthesis of multi-gene phylogenetics and phylogenomics.</title>
        <authorList>
            <person name="Vandepol N."/>
            <person name="Liber J."/>
            <person name="Desiro A."/>
            <person name="Na H."/>
            <person name="Kennedy M."/>
            <person name="Barry K."/>
            <person name="Grigoriev I.V."/>
            <person name="Miller A.N."/>
            <person name="O'Donnell K."/>
            <person name="Stajich J.E."/>
            <person name="Bonito G."/>
        </authorList>
    </citation>
    <scope>NUCLEOTIDE SEQUENCE</scope>
    <source>
        <strain evidence="3">NVP1</strain>
    </source>
</reference>
<dbReference type="SMART" id="SM00367">
    <property type="entry name" value="LRR_CC"/>
    <property type="match status" value="3"/>
</dbReference>
<dbReference type="Pfam" id="PF25372">
    <property type="entry name" value="DUF7885"/>
    <property type="match status" value="1"/>
</dbReference>
<dbReference type="PANTHER" id="PTHR13318">
    <property type="entry name" value="PARTNER OF PAIRED, ISOFORM B-RELATED"/>
    <property type="match status" value="1"/>
</dbReference>
<evidence type="ECO:0000313" key="3">
    <source>
        <dbReference type="EMBL" id="KAF9329009.1"/>
    </source>
</evidence>
<organism evidence="3 4">
    <name type="scientific">Podila minutissima</name>
    <dbReference type="NCBI Taxonomy" id="64525"/>
    <lineage>
        <taxon>Eukaryota</taxon>
        <taxon>Fungi</taxon>
        <taxon>Fungi incertae sedis</taxon>
        <taxon>Mucoromycota</taxon>
        <taxon>Mortierellomycotina</taxon>
        <taxon>Mortierellomycetes</taxon>
        <taxon>Mortierellales</taxon>
        <taxon>Mortierellaceae</taxon>
        <taxon>Podila</taxon>
    </lineage>
</organism>
<dbReference type="InterPro" id="IPR032675">
    <property type="entry name" value="LRR_dom_sf"/>
</dbReference>
<dbReference type="GO" id="GO:0031146">
    <property type="term" value="P:SCF-dependent proteasomal ubiquitin-dependent protein catabolic process"/>
    <property type="evidence" value="ECO:0007669"/>
    <property type="project" value="TreeGrafter"/>
</dbReference>
<feature type="compositionally biased region" description="Low complexity" evidence="1">
    <location>
        <begin position="56"/>
        <end position="66"/>
    </location>
</feature>
<dbReference type="Proteomes" id="UP000696485">
    <property type="component" value="Unassembled WGS sequence"/>
</dbReference>
<evidence type="ECO:0000259" key="2">
    <source>
        <dbReference type="Pfam" id="PF25372"/>
    </source>
</evidence>
<feature type="compositionally biased region" description="Polar residues" evidence="1">
    <location>
        <begin position="1"/>
        <end position="22"/>
    </location>
</feature>
<feature type="region of interest" description="Disordered" evidence="1">
    <location>
        <begin position="1"/>
        <end position="24"/>
    </location>
</feature>
<feature type="domain" description="F-box/LRR-repeat protein 15-like leucin rich repeat" evidence="2">
    <location>
        <begin position="300"/>
        <end position="414"/>
    </location>
</feature>
<dbReference type="InterPro" id="IPR057207">
    <property type="entry name" value="FBXL15_LRR"/>
</dbReference>
<evidence type="ECO:0000313" key="4">
    <source>
        <dbReference type="Proteomes" id="UP000696485"/>
    </source>
</evidence>
<evidence type="ECO:0000256" key="1">
    <source>
        <dbReference type="SAM" id="MobiDB-lite"/>
    </source>
</evidence>
<sequence>MHFMGSQSHSPSLSETRSSSGSPRMEGVLGTAFKLYEGGVQPTSTIPDAVTDKGPSNSSNSPTLTSATNDLSNMTINFYHCRVFDIPEIVRCIAEFLDKPSLAIACRISHLWQDHCTPLLWRHIEDKNWSHSHFCSAIGEKAFYVRSMRCKHRTDYEEIALYEFPRLLSVSFQGSKEGFNAKEMILQRVATTLTTLVLSAVSKELTATNVHTICGIKNLEKLKISATIVLHPQSATLLDQCTELEFLSLSRVQFQREFDDDEWTLPDGIHLSERETERCYEKVVKQATKIKYLALKEVSLSCHYLSEITRLCPDLLELSLARNEDLYMTGTLIQSMARTCPSLYALDISSCKLLDRETFITVFQALSGLTIINLSGTHIADEEIWLLAESCRSISRLDVRYCTSITSQGMHGYLSRCSPALRHLEASGVMLDPSTFDDNKWTCSNLETCFVHIGLFGAKSTPTIASSTFTESTDIPESVLSLAPSDIELLMDIDPPDTLFGRIGGAKDAILSMLTSGPKYEEGKREVDLVHKNDREEGTHSSVVQDPLGDISSTSSLSSSPASVPNRHPLHPIQELKNVQYLGLMGYGPKLTRNAGSTSTISRQPTHLGLLHGFQSVKRLNLLELNQSFQLDDLKWLVESLPELCRVDAERYNVSDEVMKEFQGQPWSNGVQIHRYEY</sequence>
<comment type="caution">
    <text evidence="3">The sequence shown here is derived from an EMBL/GenBank/DDBJ whole genome shotgun (WGS) entry which is preliminary data.</text>
</comment>
<protein>
    <recommendedName>
        <fullName evidence="2">F-box/LRR-repeat protein 15-like leucin rich repeat domain-containing protein</fullName>
    </recommendedName>
</protein>
<accession>A0A9P5SJ97</accession>
<feature type="compositionally biased region" description="Low complexity" evidence="1">
    <location>
        <begin position="552"/>
        <end position="563"/>
    </location>
</feature>
<dbReference type="InterPro" id="IPR036047">
    <property type="entry name" value="F-box-like_dom_sf"/>
</dbReference>
<dbReference type="AlphaFoldDB" id="A0A9P5SJ97"/>
<dbReference type="EMBL" id="JAAAUY010000513">
    <property type="protein sequence ID" value="KAF9329009.1"/>
    <property type="molecule type" value="Genomic_DNA"/>
</dbReference>
<dbReference type="InterPro" id="IPR006553">
    <property type="entry name" value="Leu-rich_rpt_Cys-con_subtyp"/>
</dbReference>
<keyword evidence="4" id="KW-1185">Reference proteome</keyword>
<dbReference type="SUPFAM" id="SSF52047">
    <property type="entry name" value="RNI-like"/>
    <property type="match status" value="1"/>
</dbReference>
<dbReference type="Gene3D" id="3.80.10.10">
    <property type="entry name" value="Ribonuclease Inhibitor"/>
    <property type="match status" value="1"/>
</dbReference>
<proteinExistence type="predicted"/>
<dbReference type="SUPFAM" id="SSF81383">
    <property type="entry name" value="F-box domain"/>
    <property type="match status" value="1"/>
</dbReference>